<dbReference type="EMBL" id="BKCJ011418210">
    <property type="protein sequence ID" value="GFD31858.1"/>
    <property type="molecule type" value="Genomic_DNA"/>
</dbReference>
<feature type="non-terminal residue" evidence="1">
    <location>
        <position position="1"/>
    </location>
</feature>
<reference evidence="1" key="1">
    <citation type="journal article" date="2019" name="Sci. Rep.">
        <title>Draft genome of Tanacetum cinerariifolium, the natural source of mosquito coil.</title>
        <authorList>
            <person name="Yamashiro T."/>
            <person name="Shiraishi A."/>
            <person name="Satake H."/>
            <person name="Nakayama K."/>
        </authorList>
    </citation>
    <scope>NUCLEOTIDE SEQUENCE</scope>
</reference>
<dbReference type="AlphaFoldDB" id="A0A699VDK9"/>
<proteinExistence type="predicted"/>
<comment type="caution">
    <text evidence="1">The sequence shown here is derived from an EMBL/GenBank/DDBJ whole genome shotgun (WGS) entry which is preliminary data.</text>
</comment>
<protein>
    <submittedName>
        <fullName evidence="1">Uncharacterized protein</fullName>
    </submittedName>
</protein>
<accession>A0A699VDK9</accession>
<name>A0A699VDK9_TANCI</name>
<sequence>FYFLSLEQTMFHIMFFDQPRPPEGGFVIDNNHLRMIAEMDQDVVVVLEDDKEKDREVADAVKDVKEAKADESAQD</sequence>
<gene>
    <name evidence="1" type="ORF">Tci_903827</name>
</gene>
<organism evidence="1">
    <name type="scientific">Tanacetum cinerariifolium</name>
    <name type="common">Dalmatian daisy</name>
    <name type="synonym">Chrysanthemum cinerariifolium</name>
    <dbReference type="NCBI Taxonomy" id="118510"/>
    <lineage>
        <taxon>Eukaryota</taxon>
        <taxon>Viridiplantae</taxon>
        <taxon>Streptophyta</taxon>
        <taxon>Embryophyta</taxon>
        <taxon>Tracheophyta</taxon>
        <taxon>Spermatophyta</taxon>
        <taxon>Magnoliopsida</taxon>
        <taxon>eudicotyledons</taxon>
        <taxon>Gunneridae</taxon>
        <taxon>Pentapetalae</taxon>
        <taxon>asterids</taxon>
        <taxon>campanulids</taxon>
        <taxon>Asterales</taxon>
        <taxon>Asteraceae</taxon>
        <taxon>Asteroideae</taxon>
        <taxon>Anthemideae</taxon>
        <taxon>Anthemidinae</taxon>
        <taxon>Tanacetum</taxon>
    </lineage>
</organism>
<evidence type="ECO:0000313" key="1">
    <source>
        <dbReference type="EMBL" id="GFD31858.1"/>
    </source>
</evidence>